<evidence type="ECO:0000313" key="11">
    <source>
        <dbReference type="EMBL" id="MFD2094659.1"/>
    </source>
</evidence>
<keyword evidence="8 10" id="KW-0653">Protein transport</keyword>
<keyword evidence="9 10" id="KW-0143">Chaperone</keyword>
<evidence type="ECO:0000313" key="12">
    <source>
        <dbReference type="Proteomes" id="UP001597380"/>
    </source>
</evidence>
<evidence type="ECO:0000256" key="8">
    <source>
        <dbReference type="ARBA" id="ARBA00022927"/>
    </source>
</evidence>
<reference evidence="12" key="1">
    <citation type="journal article" date="2019" name="Int. J. Syst. Evol. Microbiol.">
        <title>The Global Catalogue of Microorganisms (GCM) 10K type strain sequencing project: providing services to taxonomists for standard genome sequencing and annotation.</title>
        <authorList>
            <consortium name="The Broad Institute Genomics Platform"/>
            <consortium name="The Broad Institute Genome Sequencing Center for Infectious Disease"/>
            <person name="Wu L."/>
            <person name="Ma J."/>
        </authorList>
    </citation>
    <scope>NUCLEOTIDE SEQUENCE [LARGE SCALE GENOMIC DNA]</scope>
    <source>
        <strain evidence="12">CGMCC 1.10992</strain>
    </source>
</reference>
<organism evidence="11 12">
    <name type="scientific">Corallincola platygyrae</name>
    <dbReference type="NCBI Taxonomy" id="1193278"/>
    <lineage>
        <taxon>Bacteria</taxon>
        <taxon>Pseudomonadati</taxon>
        <taxon>Pseudomonadota</taxon>
        <taxon>Gammaproteobacteria</taxon>
        <taxon>Alteromonadales</taxon>
        <taxon>Psychromonadaceae</taxon>
        <taxon>Corallincola</taxon>
    </lineage>
</organism>
<evidence type="ECO:0000256" key="4">
    <source>
        <dbReference type="ARBA" id="ARBA00014035"/>
    </source>
</evidence>
<name>A0ABW4XHX5_9GAMM</name>
<keyword evidence="12" id="KW-1185">Reference proteome</keyword>
<evidence type="ECO:0000256" key="6">
    <source>
        <dbReference type="ARBA" id="ARBA00022729"/>
    </source>
</evidence>
<comment type="caution">
    <text evidence="11">The sequence shown here is derived from an EMBL/GenBank/DDBJ whole genome shotgun (WGS) entry which is preliminary data.</text>
</comment>
<keyword evidence="5 10" id="KW-0813">Transport</keyword>
<dbReference type="InterPro" id="IPR029046">
    <property type="entry name" value="LolA/LolB/LppX"/>
</dbReference>
<evidence type="ECO:0000256" key="9">
    <source>
        <dbReference type="ARBA" id="ARBA00023186"/>
    </source>
</evidence>
<dbReference type="EMBL" id="JBHUHT010000004">
    <property type="protein sequence ID" value="MFD2094659.1"/>
    <property type="molecule type" value="Genomic_DNA"/>
</dbReference>
<evidence type="ECO:0000256" key="1">
    <source>
        <dbReference type="ARBA" id="ARBA00004418"/>
    </source>
</evidence>
<dbReference type="InterPro" id="IPR018323">
    <property type="entry name" value="OM_lipoprot_carrier_LolA_Pbac"/>
</dbReference>
<evidence type="ECO:0000256" key="2">
    <source>
        <dbReference type="ARBA" id="ARBA00007615"/>
    </source>
</evidence>
<evidence type="ECO:0000256" key="5">
    <source>
        <dbReference type="ARBA" id="ARBA00022448"/>
    </source>
</evidence>
<keyword evidence="7 10" id="KW-0574">Periplasm</keyword>
<dbReference type="RefSeq" id="WP_345338826.1">
    <property type="nucleotide sequence ID" value="NZ_BAABLI010000007.1"/>
</dbReference>
<dbReference type="PANTHER" id="PTHR35869">
    <property type="entry name" value="OUTER-MEMBRANE LIPOPROTEIN CARRIER PROTEIN"/>
    <property type="match status" value="1"/>
</dbReference>
<dbReference type="PANTHER" id="PTHR35869:SF1">
    <property type="entry name" value="OUTER-MEMBRANE LIPOPROTEIN CARRIER PROTEIN"/>
    <property type="match status" value="1"/>
</dbReference>
<comment type="function">
    <text evidence="10">Participates in the translocation of lipoproteins from the inner membrane to the outer membrane. Only forms a complex with a lipoprotein if the residue after the N-terminal Cys is not an aspartate (The Asp acts as a targeting signal to indicate that the lipoprotein should stay in the inner membrane).</text>
</comment>
<gene>
    <name evidence="10 11" type="primary">lolA</name>
    <name evidence="11" type="ORF">ACFSJ3_01585</name>
</gene>
<evidence type="ECO:0000256" key="3">
    <source>
        <dbReference type="ARBA" id="ARBA00011245"/>
    </source>
</evidence>
<protein>
    <recommendedName>
        <fullName evidence="4 10">Outer-membrane lipoprotein carrier protein</fullName>
    </recommendedName>
</protein>
<evidence type="ECO:0000256" key="7">
    <source>
        <dbReference type="ARBA" id="ARBA00022764"/>
    </source>
</evidence>
<dbReference type="HAMAP" id="MF_00240">
    <property type="entry name" value="LolA"/>
    <property type="match status" value="1"/>
</dbReference>
<dbReference type="Gene3D" id="2.50.20.10">
    <property type="entry name" value="Lipoprotein localisation LolA/LolB/LppX"/>
    <property type="match status" value="1"/>
</dbReference>
<dbReference type="SUPFAM" id="SSF89392">
    <property type="entry name" value="Prokaryotic lipoproteins and lipoprotein localization factors"/>
    <property type="match status" value="1"/>
</dbReference>
<sequence precursor="true">MILTSFKKLASVPAVFVYCMSLVVASAFAADKAPEKPKTLRDRLASYQSFSAEFNQQVHSFDGELVQEATGVIKVKTPDQFVWETISPDEHLVQSDGNTVWVFNPLLEQVSLYSAQDVMKDSPILLLAENDPKVWAQYRVRVVGERYEVTPLEAGGNIERFELQFAGNQLTELLIVDSQGQRSQFKLTKFTAPAELAEGTFSFVVPEGVDVDDQRAEANAG</sequence>
<dbReference type="Pfam" id="PF03548">
    <property type="entry name" value="LolA"/>
    <property type="match status" value="1"/>
</dbReference>
<proteinExistence type="inferred from homology"/>
<comment type="subunit">
    <text evidence="3 10">Monomer.</text>
</comment>
<feature type="signal peptide" evidence="10">
    <location>
        <begin position="1"/>
        <end position="29"/>
    </location>
</feature>
<dbReference type="CDD" id="cd16325">
    <property type="entry name" value="LolA"/>
    <property type="match status" value="1"/>
</dbReference>
<feature type="chain" id="PRO_5044945859" description="Outer-membrane lipoprotein carrier protein" evidence="10">
    <location>
        <begin position="30"/>
        <end position="221"/>
    </location>
</feature>
<evidence type="ECO:0000256" key="10">
    <source>
        <dbReference type="HAMAP-Rule" id="MF_00240"/>
    </source>
</evidence>
<dbReference type="InterPro" id="IPR004564">
    <property type="entry name" value="OM_lipoprot_carrier_LolA-like"/>
</dbReference>
<keyword evidence="6 10" id="KW-0732">Signal</keyword>
<comment type="subcellular location">
    <subcellularLocation>
        <location evidence="1 10">Periplasm</location>
    </subcellularLocation>
</comment>
<dbReference type="Proteomes" id="UP001597380">
    <property type="component" value="Unassembled WGS sequence"/>
</dbReference>
<accession>A0ABW4XHX5</accession>
<dbReference type="NCBIfam" id="TIGR00547">
    <property type="entry name" value="lolA"/>
    <property type="match status" value="1"/>
</dbReference>
<keyword evidence="11" id="KW-0449">Lipoprotein</keyword>
<comment type="similarity">
    <text evidence="2 10">Belongs to the LolA family.</text>
</comment>